<dbReference type="GO" id="GO:0004326">
    <property type="term" value="F:tetrahydrofolylpolyglutamate synthase activity"/>
    <property type="evidence" value="ECO:0007669"/>
    <property type="project" value="UniProtKB-EC"/>
</dbReference>
<feature type="domain" description="Mur ligase central" evidence="11">
    <location>
        <begin position="63"/>
        <end position="215"/>
    </location>
</feature>
<dbReference type="AlphaFoldDB" id="A0A4S2EXW5"/>
<dbReference type="OrthoDB" id="9809356at2"/>
<keyword evidence="13" id="KW-1185">Reference proteome</keyword>
<dbReference type="EMBL" id="SRYE01000005">
    <property type="protein sequence ID" value="TGY61336.1"/>
    <property type="molecule type" value="Genomic_DNA"/>
</dbReference>
<dbReference type="Gene3D" id="3.40.1190.10">
    <property type="entry name" value="Mur-like, catalytic domain"/>
    <property type="match status" value="1"/>
</dbReference>
<keyword evidence="5" id="KW-0547">Nucleotide-binding</keyword>
<dbReference type="Proteomes" id="UP000310263">
    <property type="component" value="Unassembled WGS sequence"/>
</dbReference>
<keyword evidence="6" id="KW-0067">ATP-binding</keyword>
<dbReference type="Pfam" id="PF02875">
    <property type="entry name" value="Mur_ligase_C"/>
    <property type="match status" value="1"/>
</dbReference>
<dbReference type="NCBIfam" id="TIGR01499">
    <property type="entry name" value="folC"/>
    <property type="match status" value="1"/>
</dbReference>
<evidence type="ECO:0000259" key="11">
    <source>
        <dbReference type="Pfam" id="PF08245"/>
    </source>
</evidence>
<reference evidence="12 13" key="1">
    <citation type="submission" date="2019-04" db="EMBL/GenBank/DDBJ databases">
        <title>Microbes associate with the intestines of laboratory mice.</title>
        <authorList>
            <person name="Navarre W."/>
            <person name="Wong E."/>
            <person name="Huang K."/>
            <person name="Tropini C."/>
            <person name="Ng K."/>
            <person name="Yu B."/>
        </authorList>
    </citation>
    <scope>NUCLEOTIDE SEQUENCE [LARGE SCALE GENOMIC DNA]</scope>
    <source>
        <strain evidence="12 13">NM07_P-09</strain>
    </source>
</reference>
<evidence type="ECO:0000313" key="13">
    <source>
        <dbReference type="Proteomes" id="UP000310263"/>
    </source>
</evidence>
<comment type="similarity">
    <text evidence="1">Belongs to the folylpolyglutamate synthase family.</text>
</comment>
<name>A0A4S2EXW5_9ACTN</name>
<dbReference type="GO" id="GO:0005524">
    <property type="term" value="F:ATP binding"/>
    <property type="evidence" value="ECO:0007669"/>
    <property type="project" value="UniProtKB-KW"/>
</dbReference>
<dbReference type="InterPro" id="IPR001645">
    <property type="entry name" value="Folylpolyglutamate_synth"/>
</dbReference>
<dbReference type="GO" id="GO:0008841">
    <property type="term" value="F:dihydrofolate synthase activity"/>
    <property type="evidence" value="ECO:0007669"/>
    <property type="project" value="TreeGrafter"/>
</dbReference>
<evidence type="ECO:0000256" key="9">
    <source>
        <dbReference type="ARBA" id="ARBA00047493"/>
    </source>
</evidence>
<evidence type="ECO:0000259" key="10">
    <source>
        <dbReference type="Pfam" id="PF02875"/>
    </source>
</evidence>
<dbReference type="Pfam" id="PF08245">
    <property type="entry name" value="Mur_ligase_M"/>
    <property type="match status" value="1"/>
</dbReference>
<dbReference type="SUPFAM" id="SSF53244">
    <property type="entry name" value="MurD-like peptide ligases, peptide-binding domain"/>
    <property type="match status" value="1"/>
</dbReference>
<dbReference type="Gene3D" id="3.90.190.20">
    <property type="entry name" value="Mur ligase, C-terminal domain"/>
    <property type="match status" value="1"/>
</dbReference>
<evidence type="ECO:0000256" key="3">
    <source>
        <dbReference type="ARBA" id="ARBA00022598"/>
    </source>
</evidence>
<dbReference type="GO" id="GO:0005737">
    <property type="term" value="C:cytoplasm"/>
    <property type="evidence" value="ECO:0007669"/>
    <property type="project" value="TreeGrafter"/>
</dbReference>
<dbReference type="RefSeq" id="WP_136013059.1">
    <property type="nucleotide sequence ID" value="NZ_SRYE01000005.1"/>
</dbReference>
<proteinExistence type="inferred from homology"/>
<dbReference type="InterPro" id="IPR036565">
    <property type="entry name" value="Mur-like_cat_sf"/>
</dbReference>
<dbReference type="PANTHER" id="PTHR11136:SF0">
    <property type="entry name" value="DIHYDROFOLATE SYNTHETASE-RELATED"/>
    <property type="match status" value="1"/>
</dbReference>
<dbReference type="GO" id="GO:0046872">
    <property type="term" value="F:metal ion binding"/>
    <property type="evidence" value="ECO:0007669"/>
    <property type="project" value="UniProtKB-KW"/>
</dbReference>
<accession>A0A4S2EXW5</accession>
<evidence type="ECO:0000256" key="8">
    <source>
        <dbReference type="ARBA" id="ARBA00030592"/>
    </source>
</evidence>
<evidence type="ECO:0000256" key="4">
    <source>
        <dbReference type="ARBA" id="ARBA00022723"/>
    </source>
</evidence>
<evidence type="ECO:0000256" key="6">
    <source>
        <dbReference type="ARBA" id="ARBA00022840"/>
    </source>
</evidence>
<evidence type="ECO:0000256" key="1">
    <source>
        <dbReference type="ARBA" id="ARBA00008276"/>
    </source>
</evidence>
<comment type="catalytic activity">
    <reaction evidence="9">
        <text>(6S)-5,6,7,8-tetrahydrofolyl-(gamma-L-Glu)(n) + L-glutamate + ATP = (6S)-5,6,7,8-tetrahydrofolyl-(gamma-L-Glu)(n+1) + ADP + phosphate + H(+)</text>
        <dbReference type="Rhea" id="RHEA:10580"/>
        <dbReference type="Rhea" id="RHEA-COMP:14738"/>
        <dbReference type="Rhea" id="RHEA-COMP:14740"/>
        <dbReference type="ChEBI" id="CHEBI:15378"/>
        <dbReference type="ChEBI" id="CHEBI:29985"/>
        <dbReference type="ChEBI" id="CHEBI:30616"/>
        <dbReference type="ChEBI" id="CHEBI:43474"/>
        <dbReference type="ChEBI" id="CHEBI:141005"/>
        <dbReference type="ChEBI" id="CHEBI:456216"/>
        <dbReference type="EC" id="6.3.2.17"/>
    </reaction>
</comment>
<gene>
    <name evidence="12" type="ORF">E5334_07950</name>
</gene>
<sequence>MTHVGTLSYPYRIPFDFVPMSYSEALDHLAHILRLGICPMLETVEEMLDELGRPDAYFDIVQIAGTNGKTSTSRYTAAVLGGEGLRCGLYTSPELVSYTERMEVDGAPIVPDAFGLSIAAAVEAGRRVNSRRIIRDLRPYDVTEFDTLTVAACVAFALAEIDVAVLEVGLGGRWDATTATHPQVSAVTGIGLDHTHILGDTLGQIAAEKAAIIKAGQSCVLGTGTQTPEVAQVLLGRCKEQGVVPQLVRQLTSDAWDRFVETGQQPDQSACLEAVALPEASTPSATPSDQPSLPNEAVRLEKALLPQEAALPKGYFTIRQEPASLADALVFDLVTPRSTYRDLAAQKPYYQAQNIACAALVAENYLGRPLHPEGLAASVARCPTPGRFDVLRSDPLLLVDAAHNPQSIAVFLDGLRRLAPQVKDRPALLCAVLADKDCSGIARLLGPEFPQVYVCQTSSPRALEASKLAALFLEAGAPVAGVYPSVAQALEATWGTALVATGSITLAGEVAALLGRK</sequence>
<dbReference type="InterPro" id="IPR036615">
    <property type="entry name" value="Mur_ligase_C_dom_sf"/>
</dbReference>
<protein>
    <recommendedName>
        <fullName evidence="2">tetrahydrofolate synthase</fullName>
        <ecNumber evidence="2">6.3.2.17</ecNumber>
    </recommendedName>
    <alternativeName>
        <fullName evidence="8">Tetrahydrofolylpolyglutamate synthase</fullName>
    </alternativeName>
</protein>
<evidence type="ECO:0000256" key="2">
    <source>
        <dbReference type="ARBA" id="ARBA00013025"/>
    </source>
</evidence>
<evidence type="ECO:0000313" key="12">
    <source>
        <dbReference type="EMBL" id="TGY61336.1"/>
    </source>
</evidence>
<dbReference type="EC" id="6.3.2.17" evidence="2"/>
<feature type="domain" description="Mur ligase C-terminal" evidence="10">
    <location>
        <begin position="386"/>
        <end position="493"/>
    </location>
</feature>
<comment type="caution">
    <text evidence="12">The sequence shown here is derived from an EMBL/GenBank/DDBJ whole genome shotgun (WGS) entry which is preliminary data.</text>
</comment>
<dbReference type="InterPro" id="IPR004101">
    <property type="entry name" value="Mur_ligase_C"/>
</dbReference>
<evidence type="ECO:0000256" key="7">
    <source>
        <dbReference type="ARBA" id="ARBA00022842"/>
    </source>
</evidence>
<dbReference type="SUPFAM" id="SSF53623">
    <property type="entry name" value="MurD-like peptide ligases, catalytic domain"/>
    <property type="match status" value="1"/>
</dbReference>
<dbReference type="PANTHER" id="PTHR11136">
    <property type="entry name" value="FOLYLPOLYGLUTAMATE SYNTHASE-RELATED"/>
    <property type="match status" value="1"/>
</dbReference>
<keyword evidence="7" id="KW-0460">Magnesium</keyword>
<organism evidence="12 13">
    <name type="scientific">Muricaecibacterium torontonense</name>
    <dbReference type="NCBI Taxonomy" id="3032871"/>
    <lineage>
        <taxon>Bacteria</taxon>
        <taxon>Bacillati</taxon>
        <taxon>Actinomycetota</taxon>
        <taxon>Coriobacteriia</taxon>
        <taxon>Coriobacteriales</taxon>
        <taxon>Atopobiaceae</taxon>
        <taxon>Muricaecibacterium</taxon>
    </lineage>
</organism>
<keyword evidence="3" id="KW-0436">Ligase</keyword>
<keyword evidence="4" id="KW-0479">Metal-binding</keyword>
<dbReference type="InterPro" id="IPR013221">
    <property type="entry name" value="Mur_ligase_cen"/>
</dbReference>
<evidence type="ECO:0000256" key="5">
    <source>
        <dbReference type="ARBA" id="ARBA00022741"/>
    </source>
</evidence>